<sequence length="89" mass="9761">MSKASITRELKVAGSVLRAKDWHAGFDRGGEWAGIINQVRIYDAESFTITYEVSAELKPVDEDPLLGGLGMSGCRRFTSNLWVRSSASP</sequence>
<organism evidence="1 4">
    <name type="scientific">Collinsella aerofaciens</name>
    <dbReference type="NCBI Taxonomy" id="74426"/>
    <lineage>
        <taxon>Bacteria</taxon>
        <taxon>Bacillati</taxon>
        <taxon>Actinomycetota</taxon>
        <taxon>Coriobacteriia</taxon>
        <taxon>Coriobacteriales</taxon>
        <taxon>Coriobacteriaceae</taxon>
        <taxon>Collinsella</taxon>
    </lineage>
</organism>
<evidence type="ECO:0000313" key="4">
    <source>
        <dbReference type="Proteomes" id="UP000361836"/>
    </source>
</evidence>
<protein>
    <submittedName>
        <fullName evidence="1">Uncharacterized protein</fullName>
    </submittedName>
</protein>
<accession>A0A5K1JEB0</accession>
<name>A0A5K1JEB0_9ACTN</name>
<evidence type="ECO:0000313" key="2">
    <source>
        <dbReference type="EMBL" id="VWM04603.1"/>
    </source>
</evidence>
<keyword evidence="4" id="KW-1185">Reference proteome</keyword>
<dbReference type="EMBL" id="CABWIE010000036">
    <property type="protein sequence ID" value="VWM01851.1"/>
    <property type="molecule type" value="Genomic_DNA"/>
</dbReference>
<dbReference type="Proteomes" id="UP000361836">
    <property type="component" value="Unassembled WGS sequence"/>
</dbReference>
<evidence type="ECO:0000313" key="1">
    <source>
        <dbReference type="EMBL" id="VWM01851.1"/>
    </source>
</evidence>
<evidence type="ECO:0000313" key="3">
    <source>
        <dbReference type="Proteomes" id="UP000330807"/>
    </source>
</evidence>
<dbReference type="Proteomes" id="UP000330807">
    <property type="component" value="Unassembled WGS sequence"/>
</dbReference>
<dbReference type="EMBL" id="CABWIH010000106">
    <property type="protein sequence ID" value="VWM04603.1"/>
    <property type="molecule type" value="Genomic_DNA"/>
</dbReference>
<proteinExistence type="predicted"/>
<gene>
    <name evidence="1" type="ORF">KCJAJFAP_01016</name>
    <name evidence="2" type="ORF">LMKDKBCB_00559</name>
</gene>
<reference evidence="3 4" key="1">
    <citation type="submission" date="2019-10" db="EMBL/GenBank/DDBJ databases">
        <authorList>
            <person name="Wolf R A."/>
        </authorList>
    </citation>
    <scope>NUCLEOTIDE SEQUENCE [LARGE SCALE GENOMIC DNA]</scope>
    <source>
        <strain evidence="2">Collinsella_aerofaciens_AK_138A</strain>
        <strain evidence="1">Collinsella_aerofaciens_MC2</strain>
    </source>
</reference>
<dbReference type="RefSeq" id="WP_152073464.1">
    <property type="nucleotide sequence ID" value="NZ_CAAKNU010000111.1"/>
</dbReference>
<dbReference type="AlphaFoldDB" id="A0A5K1JEB0"/>